<dbReference type="SUPFAM" id="SSF49764">
    <property type="entry name" value="HSP20-like chaperones"/>
    <property type="match status" value="1"/>
</dbReference>
<keyword evidence="5" id="KW-0346">Stress response</keyword>
<name>A0A378YE29_9BURK</name>
<evidence type="ECO:0000256" key="2">
    <source>
        <dbReference type="RuleBase" id="RU003616"/>
    </source>
</evidence>
<dbReference type="KEGG" id="prb:X636_22935"/>
<dbReference type="Proteomes" id="UP000361468">
    <property type="component" value="Unassembled WGS sequence"/>
</dbReference>
<dbReference type="STRING" id="93220.A6P55_23185"/>
<comment type="similarity">
    <text evidence="1 2">Belongs to the small heat shock protein (HSP20) family.</text>
</comment>
<dbReference type="RefSeq" id="WP_023596007.1">
    <property type="nucleotide sequence ID" value="NC_023018.2"/>
</dbReference>
<evidence type="ECO:0000313" key="4">
    <source>
        <dbReference type="EMBL" id="SUA74657.1"/>
    </source>
</evidence>
<dbReference type="CDD" id="cd06471">
    <property type="entry name" value="ACD_LpsHSP_like"/>
    <property type="match status" value="1"/>
</dbReference>
<sequence>MANITRFDPLSFDEPFENFFRNAFWRPLAMESSKRMQIKLDVEEDDKQFTVRADMPGVSKENIKVALDGNQVSISAHISNSTEKKDNGNFVHRERYEGDMYRSFSLSQAVDKDKAQANYRDGVLELVLPKRADAGQRELTIQ</sequence>
<evidence type="ECO:0000313" key="6">
    <source>
        <dbReference type="Proteomes" id="UP000254573"/>
    </source>
</evidence>
<dbReference type="KEGG" id="ppno:DA70_04170"/>
<accession>A0A378YE29</accession>
<reference evidence="5 7" key="2">
    <citation type="submission" date="2019-08" db="EMBL/GenBank/DDBJ databases">
        <authorList>
            <person name="Peeters C."/>
        </authorList>
    </citation>
    <scope>NUCLEOTIDE SEQUENCE [LARGE SCALE GENOMIC DNA]</scope>
    <source>
        <strain evidence="5 7">LMG 31119</strain>
    </source>
</reference>
<dbReference type="PANTHER" id="PTHR11527">
    <property type="entry name" value="HEAT-SHOCK PROTEIN 20 FAMILY MEMBER"/>
    <property type="match status" value="1"/>
</dbReference>
<evidence type="ECO:0000313" key="7">
    <source>
        <dbReference type="Proteomes" id="UP000361468"/>
    </source>
</evidence>
<dbReference type="InterPro" id="IPR002068">
    <property type="entry name" value="A-crystallin/Hsp20_dom"/>
</dbReference>
<feature type="domain" description="SHSP" evidence="3">
    <location>
        <begin position="31"/>
        <end position="142"/>
    </location>
</feature>
<dbReference type="Proteomes" id="UP000254573">
    <property type="component" value="Unassembled WGS sequence"/>
</dbReference>
<evidence type="ECO:0000256" key="1">
    <source>
        <dbReference type="PROSITE-ProRule" id="PRU00285"/>
    </source>
</evidence>
<protein>
    <submittedName>
        <fullName evidence="5">18 kDa heat shock protein</fullName>
    </submittedName>
    <submittedName>
        <fullName evidence="4">Spore protein SP21</fullName>
    </submittedName>
</protein>
<reference evidence="4 6" key="1">
    <citation type="submission" date="2018-06" db="EMBL/GenBank/DDBJ databases">
        <authorList>
            <consortium name="Pathogen Informatics"/>
            <person name="Doyle S."/>
        </authorList>
    </citation>
    <scope>NUCLEOTIDE SEQUENCE [LARGE SCALE GENOMIC DNA]</scope>
    <source>
        <strain evidence="4 6">NCTC13160</strain>
    </source>
</reference>
<proteinExistence type="inferred from homology"/>
<dbReference type="Gene3D" id="2.60.40.790">
    <property type="match status" value="1"/>
</dbReference>
<dbReference type="PROSITE" id="PS01031">
    <property type="entry name" value="SHSP"/>
    <property type="match status" value="1"/>
</dbReference>
<dbReference type="InterPro" id="IPR008978">
    <property type="entry name" value="HSP20-like_chaperone"/>
</dbReference>
<dbReference type="KEGG" id="ppnm:LV28_02140"/>
<dbReference type="AlphaFoldDB" id="A0A378YE29"/>
<evidence type="ECO:0000313" key="5">
    <source>
        <dbReference type="EMBL" id="VVE62884.1"/>
    </source>
</evidence>
<dbReference type="EMBL" id="UGSG01000001">
    <property type="protein sequence ID" value="SUA74657.1"/>
    <property type="molecule type" value="Genomic_DNA"/>
</dbReference>
<dbReference type="EMBL" id="CABPSO010000002">
    <property type="protein sequence ID" value="VVE62884.1"/>
    <property type="molecule type" value="Genomic_DNA"/>
</dbReference>
<dbReference type="InterPro" id="IPR031107">
    <property type="entry name" value="Small_HSP"/>
</dbReference>
<evidence type="ECO:0000259" key="3">
    <source>
        <dbReference type="PROSITE" id="PS01031"/>
    </source>
</evidence>
<keyword evidence="7" id="KW-1185">Reference proteome</keyword>
<organism evidence="4 6">
    <name type="scientific">Pandoraea pnomenusa</name>
    <dbReference type="NCBI Taxonomy" id="93220"/>
    <lineage>
        <taxon>Bacteria</taxon>
        <taxon>Pseudomonadati</taxon>
        <taxon>Pseudomonadota</taxon>
        <taxon>Betaproteobacteria</taxon>
        <taxon>Burkholderiales</taxon>
        <taxon>Burkholderiaceae</taxon>
        <taxon>Pandoraea</taxon>
    </lineage>
</organism>
<dbReference type="OrthoDB" id="9808910at2"/>
<gene>
    <name evidence="4" type="primary">hspA</name>
    <name evidence="4" type="ORF">NCTC13160_00427</name>
    <name evidence="5" type="ORF">PPN31119_01041</name>
</gene>
<dbReference type="Pfam" id="PF00011">
    <property type="entry name" value="HSP20"/>
    <property type="match status" value="1"/>
</dbReference>
<dbReference type="GeneID" id="57198923"/>